<dbReference type="SMART" id="SM00199">
    <property type="entry name" value="SCY"/>
    <property type="match status" value="1"/>
</dbReference>
<keyword evidence="4 9" id="KW-0202">Cytokine</keyword>
<evidence type="ECO:0000256" key="5">
    <source>
        <dbReference type="ARBA" id="ARBA00022525"/>
    </source>
</evidence>
<evidence type="ECO:0000256" key="9">
    <source>
        <dbReference type="RuleBase" id="RU361150"/>
    </source>
</evidence>
<sequence>RESTQSTSSLERDAAYSYFLKLADRQTTDNSMASTRRFAVALLVIFTLNTFLLHTESVSCCLSYTKRQIHCQRMKGYTIQTVMSICDMDAIIFHTNSGKFVCADPAKKQTQETIQCLSARAKSIA</sequence>
<organism evidence="11 12">
    <name type="scientific">Aldrovandia affinis</name>
    <dbReference type="NCBI Taxonomy" id="143900"/>
    <lineage>
        <taxon>Eukaryota</taxon>
        <taxon>Metazoa</taxon>
        <taxon>Chordata</taxon>
        <taxon>Craniata</taxon>
        <taxon>Vertebrata</taxon>
        <taxon>Euteleostomi</taxon>
        <taxon>Actinopterygii</taxon>
        <taxon>Neopterygii</taxon>
        <taxon>Teleostei</taxon>
        <taxon>Notacanthiformes</taxon>
        <taxon>Halosauridae</taxon>
        <taxon>Aldrovandia</taxon>
    </lineage>
</organism>
<feature type="non-terminal residue" evidence="11">
    <location>
        <position position="1"/>
    </location>
</feature>
<proteinExistence type="inferred from homology"/>
<dbReference type="InterPro" id="IPR001811">
    <property type="entry name" value="Chemokine_IL8-like_dom"/>
</dbReference>
<comment type="caution">
    <text evidence="11">The sequence shown here is derived from an EMBL/GenBank/DDBJ whole genome shotgun (WGS) entry which is preliminary data.</text>
</comment>
<evidence type="ECO:0000256" key="1">
    <source>
        <dbReference type="ARBA" id="ARBA00004613"/>
    </source>
</evidence>
<evidence type="ECO:0000256" key="2">
    <source>
        <dbReference type="ARBA" id="ARBA00010868"/>
    </source>
</evidence>
<keyword evidence="12" id="KW-1185">Reference proteome</keyword>
<evidence type="ECO:0000256" key="4">
    <source>
        <dbReference type="ARBA" id="ARBA00022514"/>
    </source>
</evidence>
<keyword evidence="3 9" id="KW-0145">Chemotaxis</keyword>
<dbReference type="GO" id="GO:0006954">
    <property type="term" value="P:inflammatory response"/>
    <property type="evidence" value="ECO:0007669"/>
    <property type="project" value="UniProtKB-KW"/>
</dbReference>
<comment type="subcellular location">
    <subcellularLocation>
        <location evidence="1 9">Secreted</location>
    </subcellularLocation>
</comment>
<keyword evidence="5 9" id="KW-0964">Secreted</keyword>
<evidence type="ECO:0000256" key="6">
    <source>
        <dbReference type="ARBA" id="ARBA00022729"/>
    </source>
</evidence>
<dbReference type="Pfam" id="PF00048">
    <property type="entry name" value="IL8"/>
    <property type="match status" value="1"/>
</dbReference>
<accession>A0AAD7S6M9</accession>
<evidence type="ECO:0000256" key="8">
    <source>
        <dbReference type="ARBA" id="ARBA00023198"/>
    </source>
</evidence>
<evidence type="ECO:0000313" key="11">
    <source>
        <dbReference type="EMBL" id="KAJ8396783.1"/>
    </source>
</evidence>
<name>A0AAD7S6M9_9TELE</name>
<dbReference type="GO" id="GO:0006955">
    <property type="term" value="P:immune response"/>
    <property type="evidence" value="ECO:0007669"/>
    <property type="project" value="InterPro"/>
</dbReference>
<dbReference type="GO" id="GO:0008009">
    <property type="term" value="F:chemokine activity"/>
    <property type="evidence" value="ECO:0007669"/>
    <property type="project" value="InterPro"/>
</dbReference>
<dbReference type="InterPro" id="IPR039809">
    <property type="entry name" value="Chemokine_b/g/d"/>
</dbReference>
<dbReference type="FunFam" id="2.40.50.40:FF:000012">
    <property type="entry name" value="C-C motif chemokine"/>
    <property type="match status" value="1"/>
</dbReference>
<dbReference type="EMBL" id="JAINUG010000103">
    <property type="protein sequence ID" value="KAJ8396783.1"/>
    <property type="molecule type" value="Genomic_DNA"/>
</dbReference>
<dbReference type="Proteomes" id="UP001221898">
    <property type="component" value="Unassembled WGS sequence"/>
</dbReference>
<keyword evidence="7" id="KW-1015">Disulfide bond</keyword>
<dbReference type="GO" id="GO:0005615">
    <property type="term" value="C:extracellular space"/>
    <property type="evidence" value="ECO:0007669"/>
    <property type="project" value="UniProtKB-KW"/>
</dbReference>
<reference evidence="11" key="1">
    <citation type="journal article" date="2023" name="Science">
        <title>Genome structures resolve the early diversification of teleost fishes.</title>
        <authorList>
            <person name="Parey E."/>
            <person name="Louis A."/>
            <person name="Montfort J."/>
            <person name="Bouchez O."/>
            <person name="Roques C."/>
            <person name="Iampietro C."/>
            <person name="Lluch J."/>
            <person name="Castinel A."/>
            <person name="Donnadieu C."/>
            <person name="Desvignes T."/>
            <person name="Floi Bucao C."/>
            <person name="Jouanno E."/>
            <person name="Wen M."/>
            <person name="Mejri S."/>
            <person name="Dirks R."/>
            <person name="Jansen H."/>
            <person name="Henkel C."/>
            <person name="Chen W.J."/>
            <person name="Zahm M."/>
            <person name="Cabau C."/>
            <person name="Klopp C."/>
            <person name="Thompson A.W."/>
            <person name="Robinson-Rechavi M."/>
            <person name="Braasch I."/>
            <person name="Lecointre G."/>
            <person name="Bobe J."/>
            <person name="Postlethwait J.H."/>
            <person name="Berthelot C."/>
            <person name="Roest Crollius H."/>
            <person name="Guiguen Y."/>
        </authorList>
    </citation>
    <scope>NUCLEOTIDE SEQUENCE</scope>
    <source>
        <strain evidence="11">NC1722</strain>
    </source>
</reference>
<dbReference type="PANTHER" id="PTHR12015">
    <property type="entry name" value="SMALL INDUCIBLE CYTOKINE A"/>
    <property type="match status" value="1"/>
</dbReference>
<gene>
    <name evidence="11" type="ORF">AAFF_G00013820</name>
</gene>
<evidence type="ECO:0000259" key="10">
    <source>
        <dbReference type="SMART" id="SM00199"/>
    </source>
</evidence>
<dbReference type="Gene3D" id="2.40.50.40">
    <property type="match status" value="1"/>
</dbReference>
<dbReference type="InterPro" id="IPR000827">
    <property type="entry name" value="Chemokine_CC_CS"/>
</dbReference>
<evidence type="ECO:0000256" key="7">
    <source>
        <dbReference type="ARBA" id="ARBA00023157"/>
    </source>
</evidence>
<dbReference type="PROSITE" id="PS00472">
    <property type="entry name" value="SMALL_CYTOKINES_CC"/>
    <property type="match status" value="1"/>
</dbReference>
<keyword evidence="8" id="KW-0395">Inflammatory response</keyword>
<dbReference type="SUPFAM" id="SSF54117">
    <property type="entry name" value="Interleukin 8-like chemokines"/>
    <property type="match status" value="1"/>
</dbReference>
<keyword evidence="6" id="KW-0732">Signal</keyword>
<feature type="domain" description="Chemokine interleukin-8-like" evidence="10">
    <location>
        <begin position="57"/>
        <end position="117"/>
    </location>
</feature>
<evidence type="ECO:0000256" key="3">
    <source>
        <dbReference type="ARBA" id="ARBA00022500"/>
    </source>
</evidence>
<dbReference type="AlphaFoldDB" id="A0AAD7S6M9"/>
<comment type="similarity">
    <text evidence="2 9">Belongs to the intercrine beta (chemokine CC) family.</text>
</comment>
<protein>
    <recommendedName>
        <fullName evidence="9">C-C motif chemokine</fullName>
    </recommendedName>
</protein>
<evidence type="ECO:0000313" key="12">
    <source>
        <dbReference type="Proteomes" id="UP001221898"/>
    </source>
</evidence>
<dbReference type="PANTHER" id="PTHR12015:SF190">
    <property type="entry name" value="C-C MOTIF CHEMOKINE"/>
    <property type="match status" value="1"/>
</dbReference>
<dbReference type="InterPro" id="IPR036048">
    <property type="entry name" value="Interleukin_8-like_sf"/>
</dbReference>